<evidence type="ECO:0000313" key="1">
    <source>
        <dbReference type="EMBL" id="KAL0945001.1"/>
    </source>
</evidence>
<dbReference type="EMBL" id="VUJX02000001">
    <property type="protein sequence ID" value="KAL0945001.1"/>
    <property type="molecule type" value="Genomic_DNA"/>
</dbReference>
<evidence type="ECO:0000313" key="2">
    <source>
        <dbReference type="Proteomes" id="UP000805649"/>
    </source>
</evidence>
<gene>
    <name evidence="1" type="ORF">CTRU02_202888</name>
</gene>
<accession>A0ACC3ZLL8</accession>
<reference evidence="1 2" key="1">
    <citation type="journal article" date="2020" name="Phytopathology">
        <title>Genome Sequence Resources of Colletotrichum truncatum, C. plurivorum, C. musicola, and C. sojae: Four Species Pathogenic to Soybean (Glycine max).</title>
        <authorList>
            <person name="Rogerio F."/>
            <person name="Boufleur T.R."/>
            <person name="Ciampi-Guillardi M."/>
            <person name="Sukno S.A."/>
            <person name="Thon M.R."/>
            <person name="Massola Junior N.S."/>
            <person name="Baroncelli R."/>
        </authorList>
    </citation>
    <scope>NUCLEOTIDE SEQUENCE [LARGE SCALE GENOMIC DNA]</scope>
    <source>
        <strain evidence="1 2">CMES1059</strain>
    </source>
</reference>
<organism evidence="1 2">
    <name type="scientific">Colletotrichum truncatum</name>
    <name type="common">Anthracnose fungus</name>
    <name type="synonym">Colletotrichum capsici</name>
    <dbReference type="NCBI Taxonomy" id="5467"/>
    <lineage>
        <taxon>Eukaryota</taxon>
        <taxon>Fungi</taxon>
        <taxon>Dikarya</taxon>
        <taxon>Ascomycota</taxon>
        <taxon>Pezizomycotina</taxon>
        <taxon>Sordariomycetes</taxon>
        <taxon>Hypocreomycetidae</taxon>
        <taxon>Glomerellales</taxon>
        <taxon>Glomerellaceae</taxon>
        <taxon>Colletotrichum</taxon>
        <taxon>Colletotrichum truncatum species complex</taxon>
    </lineage>
</organism>
<protein>
    <submittedName>
        <fullName evidence="1">Uncharacterized protein</fullName>
    </submittedName>
</protein>
<dbReference type="Proteomes" id="UP000805649">
    <property type="component" value="Unassembled WGS sequence"/>
</dbReference>
<keyword evidence="2" id="KW-1185">Reference proteome</keyword>
<proteinExistence type="predicted"/>
<comment type="caution">
    <text evidence="1">The sequence shown here is derived from an EMBL/GenBank/DDBJ whole genome shotgun (WGS) entry which is preliminary data.</text>
</comment>
<sequence>MAAVPGGRRPANIPTHLALYRRDAYKHTCLNMIITGIHKWGFVIYRCTYDDGGLWNRYLMQLKSSCPANLVKNRRAELLEEYLD</sequence>
<name>A0ACC3ZLL8_COLTU</name>